<dbReference type="OrthoDB" id="9803641at2"/>
<dbReference type="PROSITE" id="PS00871">
    <property type="entry name" value="CLPAB_2"/>
    <property type="match status" value="1"/>
</dbReference>
<evidence type="ECO:0000256" key="6">
    <source>
        <dbReference type="RuleBase" id="RU004432"/>
    </source>
</evidence>
<dbReference type="PANTHER" id="PTHR11638:SF18">
    <property type="entry name" value="HEAT SHOCK PROTEIN 104"/>
    <property type="match status" value="1"/>
</dbReference>
<feature type="compositionally biased region" description="Basic and acidic residues" evidence="7">
    <location>
        <begin position="518"/>
        <end position="529"/>
    </location>
</feature>
<dbReference type="FunFam" id="3.40.50.300:FF:000010">
    <property type="entry name" value="Chaperone clpB 1, putative"/>
    <property type="match status" value="1"/>
</dbReference>
<dbReference type="PRINTS" id="PR00300">
    <property type="entry name" value="CLPPROTEASEA"/>
</dbReference>
<dbReference type="InterPro" id="IPR028299">
    <property type="entry name" value="ClpA/B_CS2"/>
</dbReference>
<dbReference type="GO" id="GO:0016887">
    <property type="term" value="F:ATP hydrolysis activity"/>
    <property type="evidence" value="ECO:0007669"/>
    <property type="project" value="InterPro"/>
</dbReference>
<dbReference type="Gene3D" id="1.10.8.60">
    <property type="match status" value="2"/>
</dbReference>
<dbReference type="Gene3D" id="4.10.860.10">
    <property type="entry name" value="UVR domain"/>
    <property type="match status" value="1"/>
</dbReference>
<feature type="domain" description="Clp R" evidence="9">
    <location>
        <begin position="67"/>
        <end position="208"/>
    </location>
</feature>
<dbReference type="InterPro" id="IPR027417">
    <property type="entry name" value="P-loop_NTPase"/>
</dbReference>
<dbReference type="SUPFAM" id="SSF52540">
    <property type="entry name" value="P-loop containing nucleoside triphosphate hydrolases"/>
    <property type="match status" value="2"/>
</dbReference>
<evidence type="ECO:0000259" key="8">
    <source>
        <dbReference type="PROSITE" id="PS50151"/>
    </source>
</evidence>
<dbReference type="InterPro" id="IPR041546">
    <property type="entry name" value="ClpA/ClpB_AAA_lid"/>
</dbReference>
<reference evidence="10" key="1">
    <citation type="submission" date="2012-11" db="EMBL/GenBank/DDBJ databases">
        <title>Dependencies among metagenomic species, viruses, plasmids and units of genetic variation.</title>
        <authorList>
            <person name="Nielsen H.B."/>
            <person name="Almeida M."/>
            <person name="Juncker A.S."/>
            <person name="Rasmussen S."/>
            <person name="Li J."/>
            <person name="Sunagawa S."/>
            <person name="Plichta D."/>
            <person name="Gautier L."/>
            <person name="Le Chatelier E."/>
            <person name="Peletier E."/>
            <person name="Bonde I."/>
            <person name="Nielsen T."/>
            <person name="Manichanh C."/>
            <person name="Arumugam M."/>
            <person name="Batto J."/>
            <person name="Santos M.B.Q.D."/>
            <person name="Blom N."/>
            <person name="Borruel N."/>
            <person name="Burgdorf K.S."/>
            <person name="Boumezbeur F."/>
            <person name="Casellas F."/>
            <person name="Dore J."/>
            <person name="Guarner F."/>
            <person name="Hansen T."/>
            <person name="Hildebrand F."/>
            <person name="Kaas R.S."/>
            <person name="Kennedy S."/>
            <person name="Kristiansen K."/>
            <person name="Kultima J.R."/>
            <person name="Leonard P."/>
            <person name="Levenez F."/>
            <person name="Lund O."/>
            <person name="Moumen B."/>
            <person name="Le Paslier D."/>
            <person name="Pons N."/>
            <person name="Pedersen O."/>
            <person name="Prifti E."/>
            <person name="Qin J."/>
            <person name="Raes J."/>
            <person name="Tap J."/>
            <person name="Tims S."/>
            <person name="Ussery D.W."/>
            <person name="Yamada T."/>
            <person name="MetaHit consortium"/>
            <person name="Renault P."/>
            <person name="Sicheritz-Ponten T."/>
            <person name="Bork P."/>
            <person name="Wang J."/>
            <person name="Brunak S."/>
            <person name="Ehrlich S.D."/>
        </authorList>
    </citation>
    <scope>NUCLEOTIDE SEQUENCE [LARGE SCALE GENOMIC DNA]</scope>
</reference>
<keyword evidence="1 5" id="KW-0677">Repeat</keyword>
<keyword evidence="3 6" id="KW-0067">ATP-binding</keyword>
<dbReference type="Pfam" id="PF02861">
    <property type="entry name" value="Clp_N"/>
    <property type="match status" value="1"/>
</dbReference>
<feature type="region of interest" description="Disordered" evidence="7">
    <location>
        <begin position="518"/>
        <end position="539"/>
    </location>
</feature>
<protein>
    <submittedName>
        <fullName evidence="10">Negative regulator of genetic competence ClpC/MecB</fullName>
    </submittedName>
</protein>
<dbReference type="FunFam" id="3.40.50.300:FF:000025">
    <property type="entry name" value="ATP-dependent Clp protease subunit"/>
    <property type="match status" value="1"/>
</dbReference>
<dbReference type="GO" id="GO:0034605">
    <property type="term" value="P:cellular response to heat"/>
    <property type="evidence" value="ECO:0007669"/>
    <property type="project" value="TreeGrafter"/>
</dbReference>
<keyword evidence="2 6" id="KW-0547">Nucleotide-binding</keyword>
<name>R6J4U4_9FIRM</name>
<dbReference type="AlphaFoldDB" id="R6J4U4"/>
<dbReference type="HOGENOM" id="CLU_005070_4_1_9"/>
<dbReference type="InterPro" id="IPR003959">
    <property type="entry name" value="ATPase_AAA_core"/>
</dbReference>
<dbReference type="GO" id="GO:0005524">
    <property type="term" value="F:ATP binding"/>
    <property type="evidence" value="ECO:0007669"/>
    <property type="project" value="UniProtKB-KW"/>
</dbReference>
<dbReference type="InterPro" id="IPR018368">
    <property type="entry name" value="ClpA/B_CS1"/>
</dbReference>
<dbReference type="InterPro" id="IPR001270">
    <property type="entry name" value="ClpA/B"/>
</dbReference>
<evidence type="ECO:0000256" key="1">
    <source>
        <dbReference type="ARBA" id="ARBA00022737"/>
    </source>
</evidence>
<dbReference type="PROSITE" id="PS00870">
    <property type="entry name" value="CLPAB_1"/>
    <property type="match status" value="1"/>
</dbReference>
<comment type="similarity">
    <text evidence="6">Belongs to the ClpA/ClpB family.</text>
</comment>
<dbReference type="PROSITE" id="PS51903">
    <property type="entry name" value="CLP_R"/>
    <property type="match status" value="1"/>
</dbReference>
<dbReference type="SMART" id="SM01086">
    <property type="entry name" value="ClpB_D2-small"/>
    <property type="match status" value="1"/>
</dbReference>
<dbReference type="Pfam" id="PF10431">
    <property type="entry name" value="ClpB_D2-small"/>
    <property type="match status" value="1"/>
</dbReference>
<gene>
    <name evidence="10" type="ORF">BN533_00455</name>
</gene>
<evidence type="ECO:0000256" key="4">
    <source>
        <dbReference type="ARBA" id="ARBA00023186"/>
    </source>
</evidence>
<dbReference type="eggNOG" id="COG0542">
    <property type="taxonomic scope" value="Bacteria"/>
</dbReference>
<organism evidence="10">
    <name type="scientific">Phascolarctobacterium faecium</name>
    <dbReference type="NCBI Taxonomy" id="33025"/>
    <lineage>
        <taxon>Bacteria</taxon>
        <taxon>Bacillati</taxon>
        <taxon>Bacillota</taxon>
        <taxon>Negativicutes</taxon>
        <taxon>Acidaminococcales</taxon>
        <taxon>Acidaminococcaceae</taxon>
        <taxon>Phascolarctobacterium</taxon>
    </lineage>
</organism>
<dbReference type="Gene3D" id="3.40.50.300">
    <property type="entry name" value="P-loop containing nucleotide triphosphate hydrolases"/>
    <property type="match status" value="2"/>
</dbReference>
<evidence type="ECO:0000259" key="9">
    <source>
        <dbReference type="PROSITE" id="PS51903"/>
    </source>
</evidence>
<evidence type="ECO:0000256" key="7">
    <source>
        <dbReference type="SAM" id="MobiDB-lite"/>
    </source>
</evidence>
<sequence>MLCQKCGLKEAVVHVVCVVNDKQIDKWLCSDCVEELAPSNFLSGTVFNAKEFLDGLLKPKAREEQIMNRFTERAKGILEDAMRFALDKGHDHVGTEHILLALLNVENCFAKKILEKLGIDNQAVIKELESWMEPAGSTELMISYTPRAKRALELAGEAAAAFKLHYVGSEHLLLGLLREGEGVAAQVLRRFNVTAEQVMKVIKAVYDNQPLTDGNYNAGDSDVETKSNVLEMLSEFGRNLNQLASDGKIDPVVGREKEVERIIQILCRRTKNNPVLIGESGVGKTAIAEGLAQRIVDGNVPEILREKIVFSLEIGYLVAGTKYRGEFEERLKELLEAVKENKNIILFIDELHTIIGAGAAEGAIDAANIIKPALARGEMQAIGATTLNEYRKNIEKDAALERRFQPIVVGAPDVNDSIEILKGLRDKYEAFHRIQITDEAIMAAVRLSDRYITDRNLPDKAIDLMDEACSRVRLQSYKISLPQREIEQQLEKVRIEKESAITQQMYERAAELRDAERKLQEQLDGERQSQRSGSSSKLTVSEEDVAEVVASWTNIPLRKLTEGESKRLIHLEEALHERVVGQNAAVDAVAKAIRRARAGFKDKNRPVGSFLFLGPTGVGKTELAKALAENLFGDERALIRFDMSEYMEKHTTSRLVGAPPGYVGYEEGGQLTDVVRRRPYSVILLDEIEKAHPDVFNLLLQIMEDGRLTDGQGRTVDFKNAVIIMTSNAGARALLDSKPLGFATGEKQVNDGRKSAVLEEVKRIFRPEFLNRIDEILVFDPLGEAELRQIVEQMLKELSGRLQENGLDIKVTDEAKAELLKAGKDTRYGARPLRRALRKLVEDPVSDLYLASELKRGDTILTRTDEAGKIYFDKEEAHKEEALVAAGEERP</sequence>
<proteinExistence type="inferred from homology"/>
<dbReference type="Gene3D" id="1.10.1780.10">
    <property type="entry name" value="Clp, N-terminal domain"/>
    <property type="match status" value="1"/>
</dbReference>
<dbReference type="SMART" id="SM00382">
    <property type="entry name" value="AAA"/>
    <property type="match status" value="2"/>
</dbReference>
<dbReference type="SUPFAM" id="SSF81923">
    <property type="entry name" value="Double Clp-N motif"/>
    <property type="match status" value="1"/>
</dbReference>
<evidence type="ECO:0000313" key="10">
    <source>
        <dbReference type="EMBL" id="CDB45327.1"/>
    </source>
</evidence>
<accession>R6J4U4</accession>
<dbReference type="CDD" id="cd19499">
    <property type="entry name" value="RecA-like_ClpB_Hsp104-like"/>
    <property type="match status" value="1"/>
</dbReference>
<dbReference type="InterPro" id="IPR050130">
    <property type="entry name" value="ClpA_ClpB"/>
</dbReference>
<dbReference type="InterPro" id="IPR004176">
    <property type="entry name" value="Clp_R_N"/>
</dbReference>
<evidence type="ECO:0000256" key="5">
    <source>
        <dbReference type="PROSITE-ProRule" id="PRU01251"/>
    </source>
</evidence>
<dbReference type="Pfam" id="PF17871">
    <property type="entry name" value="AAA_lid_9"/>
    <property type="match status" value="1"/>
</dbReference>
<dbReference type="GO" id="GO:0005737">
    <property type="term" value="C:cytoplasm"/>
    <property type="evidence" value="ECO:0007669"/>
    <property type="project" value="TreeGrafter"/>
</dbReference>
<keyword evidence="4 6" id="KW-0143">Chaperone</keyword>
<evidence type="ECO:0000256" key="2">
    <source>
        <dbReference type="ARBA" id="ARBA00022741"/>
    </source>
</evidence>
<comment type="caution">
    <text evidence="10">The sequence shown here is derived from an EMBL/GenBank/DDBJ whole genome shotgun (WGS) entry which is preliminary data.</text>
</comment>
<dbReference type="Pfam" id="PF07724">
    <property type="entry name" value="AAA_2"/>
    <property type="match status" value="1"/>
</dbReference>
<dbReference type="PANTHER" id="PTHR11638">
    <property type="entry name" value="ATP-DEPENDENT CLP PROTEASE"/>
    <property type="match status" value="1"/>
</dbReference>
<dbReference type="STRING" id="1262914.BN533_00455"/>
<dbReference type="InterPro" id="IPR036628">
    <property type="entry name" value="Clp_N_dom_sf"/>
</dbReference>
<dbReference type="EMBL" id="CBDS010000029">
    <property type="protein sequence ID" value="CDB45327.1"/>
    <property type="molecule type" value="Genomic_DNA"/>
</dbReference>
<dbReference type="CDD" id="cd00009">
    <property type="entry name" value="AAA"/>
    <property type="match status" value="1"/>
</dbReference>
<dbReference type="InterPro" id="IPR001943">
    <property type="entry name" value="UVR_dom"/>
</dbReference>
<feature type="domain" description="UVR" evidence="8">
    <location>
        <begin position="487"/>
        <end position="522"/>
    </location>
</feature>
<dbReference type="PROSITE" id="PS50151">
    <property type="entry name" value="UVR"/>
    <property type="match status" value="1"/>
</dbReference>
<evidence type="ECO:0000256" key="3">
    <source>
        <dbReference type="ARBA" id="ARBA00022840"/>
    </source>
</evidence>
<dbReference type="Pfam" id="PF00004">
    <property type="entry name" value="AAA"/>
    <property type="match status" value="1"/>
</dbReference>
<dbReference type="InterPro" id="IPR019489">
    <property type="entry name" value="Clp_ATPase_C"/>
</dbReference>
<dbReference type="InterPro" id="IPR003593">
    <property type="entry name" value="AAA+_ATPase"/>
</dbReference>